<proteinExistence type="predicted"/>
<reference evidence="1 2" key="1">
    <citation type="journal article" date="2013" name="Genome Announc.">
        <title>Complete Genome of Bacillus thuringiensis Myophage BigBertha.</title>
        <authorList>
            <person name="Ting J.H."/>
            <person name="Smyth T.B."/>
            <person name="Chamakura K.R."/>
            <person name="Kuty Everett G.F."/>
        </authorList>
    </citation>
    <scope>NUCLEOTIDE SEQUENCE [LARGE SCALE GENOMIC DNA]</scope>
</reference>
<name>U5PSC6_9CAUD</name>
<dbReference type="EMBL" id="KF669647">
    <property type="protein sequence ID" value="AGY46616.1"/>
    <property type="molecule type" value="Genomic_DNA"/>
</dbReference>
<gene>
    <name evidence="1" type="ORF">BigBertha_108</name>
</gene>
<dbReference type="Proteomes" id="UP000017644">
    <property type="component" value="Segment"/>
</dbReference>
<organism evidence="1 2">
    <name type="scientific">Bacillus phage BigBertha</name>
    <dbReference type="NCBI Taxonomy" id="1406781"/>
    <lineage>
        <taxon>Viruses</taxon>
        <taxon>Duplodnaviria</taxon>
        <taxon>Heunggongvirae</taxon>
        <taxon>Uroviricota</taxon>
        <taxon>Caudoviricetes</taxon>
        <taxon>Herelleviridae</taxon>
        <taxon>Bastillevirinae</taxon>
        <taxon>Bequatrovirus</taxon>
        <taxon>Bequatrovirus bigbertha</taxon>
    </lineage>
</organism>
<dbReference type="GeneID" id="17959691"/>
<accession>U5PSC6</accession>
<dbReference type="KEGG" id="vg:17959691"/>
<dbReference type="RefSeq" id="YP_008771135.1">
    <property type="nucleotide sequence ID" value="NC_022769.1"/>
</dbReference>
<sequence>MKRKEIILSPADKAEVMKVIEKPGTDVDLSGCLNVLFTIDDYEEDSCNSELSVAFSKEGAKNMIELLQEFVYGKSVKVEVEGILEEAEKLYDECIDPDEFNYIAGQRYAYETVLGIIEGETK</sequence>
<keyword evidence="2" id="KW-1185">Reference proteome</keyword>
<evidence type="ECO:0000313" key="1">
    <source>
        <dbReference type="EMBL" id="AGY46616.1"/>
    </source>
</evidence>
<protein>
    <submittedName>
        <fullName evidence="1">Uncharacterized protein</fullName>
    </submittedName>
</protein>
<evidence type="ECO:0000313" key="2">
    <source>
        <dbReference type="Proteomes" id="UP000017644"/>
    </source>
</evidence>